<dbReference type="InterPro" id="IPR041413">
    <property type="entry name" value="MLTR_LBD"/>
</dbReference>
<evidence type="ECO:0000259" key="1">
    <source>
        <dbReference type="PROSITE" id="PS50943"/>
    </source>
</evidence>
<dbReference type="EMBL" id="VSRL01000036">
    <property type="protein sequence ID" value="NKE57695.1"/>
    <property type="molecule type" value="Genomic_DNA"/>
</dbReference>
<dbReference type="Pfam" id="PF13560">
    <property type="entry name" value="HTH_31"/>
    <property type="match status" value="1"/>
</dbReference>
<dbReference type="PANTHER" id="PTHR35010:SF2">
    <property type="entry name" value="BLL4672 PROTEIN"/>
    <property type="match status" value="1"/>
</dbReference>
<reference evidence="2 3" key="1">
    <citation type="submission" date="2019-08" db="EMBL/GenBank/DDBJ databases">
        <title>Lentzea from Indian Himalayas.</title>
        <authorList>
            <person name="Mandal S."/>
            <person name="Mallick Gupta A."/>
            <person name="Maiti P.K."/>
            <person name="Sarkar J."/>
            <person name="Mandal S."/>
        </authorList>
    </citation>
    <scope>NUCLEOTIDE SEQUENCE [LARGE SCALE GENOMIC DNA]</scope>
    <source>
        <strain evidence="2 3">PSKA42</strain>
    </source>
</reference>
<dbReference type="SUPFAM" id="SSF47413">
    <property type="entry name" value="lambda repressor-like DNA-binding domains"/>
    <property type="match status" value="1"/>
</dbReference>
<dbReference type="Pfam" id="PF17765">
    <property type="entry name" value="MLTR_LBD"/>
    <property type="match status" value="1"/>
</dbReference>
<dbReference type="InterPro" id="IPR010982">
    <property type="entry name" value="Lambda_DNA-bd_dom_sf"/>
</dbReference>
<accession>A0ABX1FFX9</accession>
<dbReference type="SMART" id="SM00530">
    <property type="entry name" value="HTH_XRE"/>
    <property type="match status" value="1"/>
</dbReference>
<evidence type="ECO:0000313" key="2">
    <source>
        <dbReference type="EMBL" id="NKE57695.1"/>
    </source>
</evidence>
<keyword evidence="3" id="KW-1185">Reference proteome</keyword>
<protein>
    <submittedName>
        <fullName evidence="2">Helix-turn-helix domain-containing protein</fullName>
    </submittedName>
</protein>
<organism evidence="2 3">
    <name type="scientific">Lentzea indica</name>
    <dbReference type="NCBI Taxonomy" id="2604800"/>
    <lineage>
        <taxon>Bacteria</taxon>
        <taxon>Bacillati</taxon>
        <taxon>Actinomycetota</taxon>
        <taxon>Actinomycetes</taxon>
        <taxon>Pseudonocardiales</taxon>
        <taxon>Pseudonocardiaceae</taxon>
        <taxon>Lentzea</taxon>
    </lineage>
</organism>
<dbReference type="Gene3D" id="3.30.450.180">
    <property type="match status" value="1"/>
</dbReference>
<name>A0ABX1FFX9_9PSEU</name>
<proteinExistence type="predicted"/>
<feature type="domain" description="HTH cro/C1-type" evidence="1">
    <location>
        <begin position="55"/>
        <end position="98"/>
    </location>
</feature>
<dbReference type="CDD" id="cd00093">
    <property type="entry name" value="HTH_XRE"/>
    <property type="match status" value="1"/>
</dbReference>
<gene>
    <name evidence="2" type="ORF">FXN61_12955</name>
</gene>
<dbReference type="Gene3D" id="1.10.260.40">
    <property type="entry name" value="lambda repressor-like DNA-binding domains"/>
    <property type="match status" value="1"/>
</dbReference>
<sequence length="298" mass="32699">MCPSVFGEFLRSQGRSKPGYGGDVREMAGFLRSRRERMAPIGNGRRRRTPGRRREEIAEAAGVSVDYYTRLEQARGPHPSVSVLNGIARALDLDADERAHLFRLAGAAVPEEPASTSVRPGVRLLLDRLRDDIAVVISDLGDVLAATPRAEVVFGDVVGRNLLRRFFLGQESWVPAEDVEELARAHVADLRATVARRPAAQSLVDELMASPLFTRLWAEHDVAVRRSARKRLRHPVAGLLEFDCEVLVAPEHDQRLVIHVAPEGSVTARRLALLVSSGEAAGRLPQPWTPVPVSQSSA</sequence>
<evidence type="ECO:0000313" key="3">
    <source>
        <dbReference type="Proteomes" id="UP001515943"/>
    </source>
</evidence>
<dbReference type="Proteomes" id="UP001515943">
    <property type="component" value="Unassembled WGS sequence"/>
</dbReference>
<comment type="caution">
    <text evidence="2">The sequence shown here is derived from an EMBL/GenBank/DDBJ whole genome shotgun (WGS) entry which is preliminary data.</text>
</comment>
<dbReference type="InterPro" id="IPR001387">
    <property type="entry name" value="Cro/C1-type_HTH"/>
</dbReference>
<dbReference type="PROSITE" id="PS50943">
    <property type="entry name" value="HTH_CROC1"/>
    <property type="match status" value="1"/>
</dbReference>
<dbReference type="PANTHER" id="PTHR35010">
    <property type="entry name" value="BLL4672 PROTEIN-RELATED"/>
    <property type="match status" value="1"/>
</dbReference>